<dbReference type="GO" id="GO:0032217">
    <property type="term" value="F:riboflavin transmembrane transporter activity"/>
    <property type="evidence" value="ECO:0007669"/>
    <property type="project" value="TreeGrafter"/>
</dbReference>
<dbReference type="Pfam" id="PF00005">
    <property type="entry name" value="ABC_tran"/>
    <property type="match status" value="1"/>
</dbReference>
<evidence type="ECO:0000256" key="4">
    <source>
        <dbReference type="ARBA" id="ARBA00022692"/>
    </source>
</evidence>
<feature type="transmembrane region" description="Helical" evidence="9">
    <location>
        <begin position="396"/>
        <end position="416"/>
    </location>
</feature>
<dbReference type="GeneID" id="108435561"/>
<dbReference type="GeneTree" id="ENSGT00940000166038"/>
<dbReference type="Pfam" id="PF19055">
    <property type="entry name" value="ABC2_membrane_7"/>
    <property type="match status" value="1"/>
</dbReference>
<dbReference type="PANTHER" id="PTHR48041:SF121">
    <property type="entry name" value="ATP-BINDING CASSETTE SUB-FAMILY G MEMBER 2 ISOFORM X1"/>
    <property type="match status" value="1"/>
</dbReference>
<evidence type="ECO:0000256" key="6">
    <source>
        <dbReference type="ARBA" id="ARBA00022840"/>
    </source>
</evidence>
<dbReference type="GO" id="GO:0016887">
    <property type="term" value="F:ATP hydrolysis activity"/>
    <property type="evidence" value="ECO:0007669"/>
    <property type="project" value="InterPro"/>
</dbReference>
<evidence type="ECO:0000256" key="1">
    <source>
        <dbReference type="ARBA" id="ARBA00004141"/>
    </source>
</evidence>
<dbReference type="PROSITE" id="PS50893">
    <property type="entry name" value="ABC_TRANSPORTER_2"/>
    <property type="match status" value="1"/>
</dbReference>
<dbReference type="CTD" id="735312"/>
<keyword evidence="6" id="KW-0067">ATP-binding</keyword>
<name>A0A3B4D5E7_PYGNA</name>
<dbReference type="SMART" id="SM00382">
    <property type="entry name" value="AAA"/>
    <property type="match status" value="1"/>
</dbReference>
<keyword evidence="8 9" id="KW-0472">Membrane</keyword>
<dbReference type="RefSeq" id="XP_017566973.1">
    <property type="nucleotide sequence ID" value="XM_017711484.2"/>
</dbReference>
<feature type="transmembrane region" description="Helical" evidence="9">
    <location>
        <begin position="533"/>
        <end position="556"/>
    </location>
</feature>
<dbReference type="InterPro" id="IPR050352">
    <property type="entry name" value="ABCG_transporters"/>
</dbReference>
<dbReference type="Gene3D" id="3.40.50.300">
    <property type="entry name" value="P-loop containing nucleotide triphosphate hydrolases"/>
    <property type="match status" value="1"/>
</dbReference>
<dbReference type="STRING" id="42514.ENSPNAP00000018673"/>
<dbReference type="SUPFAM" id="SSF52540">
    <property type="entry name" value="P-loop containing nucleoside triphosphate hydrolases"/>
    <property type="match status" value="1"/>
</dbReference>
<keyword evidence="5" id="KW-0547">Nucleotide-binding</keyword>
<dbReference type="AlphaFoldDB" id="A0A3B4D5E7"/>
<dbReference type="Ensembl" id="ENSPNAT00000027984.2">
    <property type="protein sequence ID" value="ENSPNAP00000018673.1"/>
    <property type="gene ID" value="ENSPNAG00000025137.2"/>
</dbReference>
<keyword evidence="7 9" id="KW-1133">Transmembrane helix</keyword>
<protein>
    <recommendedName>
        <fullName evidence="10">ABC transporter domain-containing protein</fullName>
    </recommendedName>
</protein>
<feature type="transmembrane region" description="Helical" evidence="9">
    <location>
        <begin position="503"/>
        <end position="521"/>
    </location>
</feature>
<keyword evidence="3" id="KW-0813">Transport</keyword>
<reference evidence="11" key="3">
    <citation type="submission" date="2025-09" db="UniProtKB">
        <authorList>
            <consortium name="Ensembl"/>
        </authorList>
    </citation>
    <scope>IDENTIFICATION</scope>
</reference>
<dbReference type="GO" id="GO:0140359">
    <property type="term" value="F:ABC-type transporter activity"/>
    <property type="evidence" value="ECO:0007669"/>
    <property type="project" value="InterPro"/>
</dbReference>
<evidence type="ECO:0000313" key="11">
    <source>
        <dbReference type="Ensembl" id="ENSPNAP00000018673.1"/>
    </source>
</evidence>
<comment type="similarity">
    <text evidence="2">Belongs to the ABC transporter superfamily. ABCG family. Eye pigment precursor importer (TC 3.A.1.204) subfamily.</text>
</comment>
<evidence type="ECO:0000256" key="2">
    <source>
        <dbReference type="ARBA" id="ARBA00005814"/>
    </source>
</evidence>
<dbReference type="Pfam" id="PF01061">
    <property type="entry name" value="ABC2_membrane"/>
    <property type="match status" value="1"/>
</dbReference>
<feature type="transmembrane region" description="Helical" evidence="9">
    <location>
        <begin position="479"/>
        <end position="497"/>
    </location>
</feature>
<dbReference type="RefSeq" id="XP_017566975.1">
    <property type="nucleotide sequence ID" value="XM_017711486.2"/>
</dbReference>
<evidence type="ECO:0000256" key="3">
    <source>
        <dbReference type="ARBA" id="ARBA00022448"/>
    </source>
</evidence>
<evidence type="ECO:0000256" key="5">
    <source>
        <dbReference type="ARBA" id="ARBA00022741"/>
    </source>
</evidence>
<dbReference type="FunFam" id="3.40.50.300:FF:000622">
    <property type="entry name" value="ATP-binding cassette sub-family G member 2"/>
    <property type="match status" value="1"/>
</dbReference>
<sequence>MSEQSIHLPNVGSSGNGKLELSASSFSSSSSRHGATVSFHKIHYAVEMKSGWLCKRKVTHKDILIDINGIMRPGMNAILGATGSGKSSFLDILAARKDPKGLSGEVLIDGAPQPPDFKCLSGYVVQDDVVMGTLTVRENLRFSAALRLPMSVSQKEKEKKVQQLIEELGLTKVADSRVGTQLIRGISGGERKRTNIGMELIIDPSVLFLDEPTTGLDASTANSVLSLLKRMSIHGRTIILSIHQPRYSIYRLFDSLTLLAGGRQVYHGPAQSALEYFSEIGFICEPHNNPADFFLDVINGDFSTVIQNRLEEKEELNVEQCTSSRQNIEQRLVEEYKTWSYYRETKEELEKIMQGRNYSEKPKTRTITYKTSFNHQFKWVLKRTFRNLMLNPQTSFAQIGVTLFLALIVGAIFFNVPNTSEGIQNRMGSLFFIITNQCFSSLSSAELFITERKLFLHEYVSGYYRVSVYFLSKILSDILTLRTFPAIIFSCVAYWMIGYKANAGAFFFFMLSVAMTAYTATSMTMAISADQNVVAIANIFMTISFVFMMIFSGLLVNLPSIADWLNWLKYLSIPRYGLTALQVNEFVGQRFCNTVTNNQTNFNTTAGQISICSTGEDFLTEQGIDYSTWGMWQNQVALACMIIIFLSIAYLKLRFIKKFT</sequence>
<accession>A0A3B4D5E7</accession>
<keyword evidence="4 9" id="KW-0812">Transmembrane</keyword>
<comment type="subcellular location">
    <subcellularLocation>
        <location evidence="1">Membrane</location>
        <topology evidence="1">Multi-pass membrane protein</topology>
    </subcellularLocation>
</comment>
<dbReference type="GO" id="GO:0005524">
    <property type="term" value="F:ATP binding"/>
    <property type="evidence" value="ECO:0007669"/>
    <property type="project" value="UniProtKB-KW"/>
</dbReference>
<feature type="transmembrane region" description="Helical" evidence="9">
    <location>
        <begin position="636"/>
        <end position="653"/>
    </location>
</feature>
<dbReference type="OrthoDB" id="66620at2759"/>
<dbReference type="Proteomes" id="UP001501920">
    <property type="component" value="Chromosome 9"/>
</dbReference>
<proteinExistence type="inferred from homology"/>
<evidence type="ECO:0000256" key="9">
    <source>
        <dbReference type="SAM" id="Phobius"/>
    </source>
</evidence>
<evidence type="ECO:0000313" key="12">
    <source>
        <dbReference type="Proteomes" id="UP001501920"/>
    </source>
</evidence>
<organism evidence="11 12">
    <name type="scientific">Pygocentrus nattereri</name>
    <name type="common">Red-bellied piranha</name>
    <dbReference type="NCBI Taxonomy" id="42514"/>
    <lineage>
        <taxon>Eukaryota</taxon>
        <taxon>Metazoa</taxon>
        <taxon>Chordata</taxon>
        <taxon>Craniata</taxon>
        <taxon>Vertebrata</taxon>
        <taxon>Euteleostomi</taxon>
        <taxon>Actinopterygii</taxon>
        <taxon>Neopterygii</taxon>
        <taxon>Teleostei</taxon>
        <taxon>Ostariophysi</taxon>
        <taxon>Characiformes</taxon>
        <taxon>Characoidei</taxon>
        <taxon>Pygocentrus</taxon>
    </lineage>
</organism>
<dbReference type="GO" id="GO:0016324">
    <property type="term" value="C:apical plasma membrane"/>
    <property type="evidence" value="ECO:0007669"/>
    <property type="project" value="UniProtKB-ARBA"/>
</dbReference>
<evidence type="ECO:0000259" key="10">
    <source>
        <dbReference type="PROSITE" id="PS50893"/>
    </source>
</evidence>
<reference evidence="11 12" key="1">
    <citation type="submission" date="2020-10" db="EMBL/GenBank/DDBJ databases">
        <title>Pygocentrus nattereri (red-bellied piranha) genome, fPygNat1, primary haplotype.</title>
        <authorList>
            <person name="Myers G."/>
            <person name="Meyer A."/>
            <person name="Karagic N."/>
            <person name="Pippel M."/>
            <person name="Winkler S."/>
            <person name="Tracey A."/>
            <person name="Wood J."/>
            <person name="Formenti G."/>
            <person name="Howe K."/>
            <person name="Fedrigo O."/>
            <person name="Jarvis E.D."/>
        </authorList>
    </citation>
    <scope>NUCLEOTIDE SEQUENCE [LARGE SCALE GENOMIC DNA]</scope>
</reference>
<reference evidence="11" key="2">
    <citation type="submission" date="2025-08" db="UniProtKB">
        <authorList>
            <consortium name="Ensembl"/>
        </authorList>
    </citation>
    <scope>IDENTIFICATION</scope>
</reference>
<dbReference type="InterPro" id="IPR027417">
    <property type="entry name" value="P-loop_NTPase"/>
</dbReference>
<dbReference type="InterPro" id="IPR003593">
    <property type="entry name" value="AAA+_ATPase"/>
</dbReference>
<evidence type="ECO:0000256" key="8">
    <source>
        <dbReference type="ARBA" id="ARBA00023136"/>
    </source>
</evidence>
<dbReference type="InterPro" id="IPR043926">
    <property type="entry name" value="ABCG_dom"/>
</dbReference>
<evidence type="ECO:0000256" key="7">
    <source>
        <dbReference type="ARBA" id="ARBA00022989"/>
    </source>
</evidence>
<dbReference type="OMA" id="PWLAWIK"/>
<dbReference type="CDD" id="cd03213">
    <property type="entry name" value="ABCG_EPDR"/>
    <property type="match status" value="1"/>
</dbReference>
<dbReference type="GO" id="GO:0015562">
    <property type="term" value="F:efflux transmembrane transporter activity"/>
    <property type="evidence" value="ECO:0007669"/>
    <property type="project" value="UniProtKB-ARBA"/>
</dbReference>
<feature type="domain" description="ABC transporter" evidence="10">
    <location>
        <begin position="37"/>
        <end position="286"/>
    </location>
</feature>
<dbReference type="PANTHER" id="PTHR48041">
    <property type="entry name" value="ABC TRANSPORTER G FAMILY MEMBER 28"/>
    <property type="match status" value="1"/>
</dbReference>
<keyword evidence="12" id="KW-1185">Reference proteome</keyword>
<dbReference type="InterPro" id="IPR013525">
    <property type="entry name" value="ABC2_TM"/>
</dbReference>
<dbReference type="InterPro" id="IPR003439">
    <property type="entry name" value="ABC_transporter-like_ATP-bd"/>
</dbReference>